<sequence length="77" mass="8509">MSLKEKVEEVIDKDIRPALMRDGGNIALVDVEEDKGIVKVQLLGACGGCPMSQLTLTMVVEQHLRRKIPEVKKVIPV</sequence>
<dbReference type="AlphaFoldDB" id="N0BJZ4"/>
<keyword evidence="4" id="KW-1185">Reference proteome</keyword>
<dbReference type="GO" id="GO:0051536">
    <property type="term" value="F:iron-sulfur cluster binding"/>
    <property type="evidence" value="ECO:0007669"/>
    <property type="project" value="InterPro"/>
</dbReference>
<name>N0BJZ4_9EURY</name>
<organism evidence="3 4">
    <name type="scientific">Archaeoglobus sulfaticallidus PM70-1</name>
    <dbReference type="NCBI Taxonomy" id="387631"/>
    <lineage>
        <taxon>Archaea</taxon>
        <taxon>Methanobacteriati</taxon>
        <taxon>Methanobacteriota</taxon>
        <taxon>Archaeoglobi</taxon>
        <taxon>Archaeoglobales</taxon>
        <taxon>Archaeoglobaceae</taxon>
        <taxon>Archaeoglobus</taxon>
    </lineage>
</organism>
<dbReference type="KEGG" id="ast:Asulf_00812"/>
<dbReference type="OrthoDB" id="270036at2157"/>
<dbReference type="GO" id="GO:0016226">
    <property type="term" value="P:iron-sulfur cluster assembly"/>
    <property type="evidence" value="ECO:0007669"/>
    <property type="project" value="InterPro"/>
</dbReference>
<evidence type="ECO:0000256" key="1">
    <source>
        <dbReference type="ARBA" id="ARBA00006420"/>
    </source>
</evidence>
<feature type="domain" description="NIF system FeS cluster assembly NifU C-terminal" evidence="2">
    <location>
        <begin position="7"/>
        <end position="75"/>
    </location>
</feature>
<dbReference type="PANTHER" id="PTHR11178">
    <property type="entry name" value="IRON-SULFUR CLUSTER SCAFFOLD PROTEIN NFU-RELATED"/>
    <property type="match status" value="1"/>
</dbReference>
<dbReference type="PANTHER" id="PTHR11178:SF1">
    <property type="entry name" value="NFU1 IRON-SULFUR CLUSTER SCAFFOLD HOMOLOG, MITOCHONDRIAL"/>
    <property type="match status" value="1"/>
</dbReference>
<comment type="similarity">
    <text evidence="1">Belongs to the NifU family.</text>
</comment>
<dbReference type="eggNOG" id="arCOG03028">
    <property type="taxonomic scope" value="Archaea"/>
</dbReference>
<evidence type="ECO:0000259" key="2">
    <source>
        <dbReference type="Pfam" id="PF01106"/>
    </source>
</evidence>
<dbReference type="STRING" id="387631.Asulf_00812"/>
<accession>N0BJZ4</accession>
<gene>
    <name evidence="3" type="ORF">Asulf_00812</name>
</gene>
<dbReference type="Pfam" id="PF01106">
    <property type="entry name" value="NifU"/>
    <property type="match status" value="1"/>
</dbReference>
<dbReference type="InterPro" id="IPR034904">
    <property type="entry name" value="FSCA_dom_sf"/>
</dbReference>
<proteinExistence type="inferred from homology"/>
<reference evidence="3 4" key="1">
    <citation type="journal article" date="2013" name="Genome Announc.">
        <title>Complete Genome Sequence of the Thermophilic and Facultatively Chemolithoautotrophic Sulfate Reducer Archaeoglobus sulfaticallidus Strain PM70-1T.</title>
        <authorList>
            <person name="Stokke R."/>
            <person name="Hocking W.P."/>
            <person name="Steinsbu B.O."/>
            <person name="Steen I.H."/>
        </authorList>
    </citation>
    <scope>NUCLEOTIDE SEQUENCE [LARGE SCALE GENOMIC DNA]</scope>
    <source>
        <strain evidence="3">PM70-1</strain>
    </source>
</reference>
<protein>
    <submittedName>
        <fullName evidence="3">Thioredoxin-like protein and domains</fullName>
    </submittedName>
</protein>
<dbReference type="Gene3D" id="3.30.300.130">
    <property type="entry name" value="Fe-S cluster assembly (FSCA)"/>
    <property type="match status" value="1"/>
</dbReference>
<dbReference type="GO" id="GO:0005506">
    <property type="term" value="F:iron ion binding"/>
    <property type="evidence" value="ECO:0007669"/>
    <property type="project" value="InterPro"/>
</dbReference>
<dbReference type="SUPFAM" id="SSF117916">
    <property type="entry name" value="Fe-S cluster assembly (FSCA) domain-like"/>
    <property type="match status" value="1"/>
</dbReference>
<evidence type="ECO:0000313" key="4">
    <source>
        <dbReference type="Proteomes" id="UP000013307"/>
    </source>
</evidence>
<dbReference type="InterPro" id="IPR001075">
    <property type="entry name" value="NIF_FeS_clus_asmbl_NifU_C"/>
</dbReference>
<evidence type="ECO:0000313" key="3">
    <source>
        <dbReference type="EMBL" id="AGK60821.1"/>
    </source>
</evidence>
<dbReference type="Proteomes" id="UP000013307">
    <property type="component" value="Chromosome"/>
</dbReference>
<dbReference type="HOGENOM" id="CLU_060555_4_3_2"/>
<dbReference type="EMBL" id="CP005290">
    <property type="protein sequence ID" value="AGK60821.1"/>
    <property type="molecule type" value="Genomic_DNA"/>
</dbReference>